<evidence type="ECO:0000313" key="3">
    <source>
        <dbReference type="Proteomes" id="UP000199205"/>
    </source>
</evidence>
<protein>
    <submittedName>
        <fullName evidence="2">Uncharacterized conserved protein YjiS, DUF1127 family</fullName>
    </submittedName>
</protein>
<dbReference type="OrthoDB" id="8399238at2"/>
<dbReference type="Proteomes" id="UP000199205">
    <property type="component" value="Unassembled WGS sequence"/>
</dbReference>
<dbReference type="InterPro" id="IPR009506">
    <property type="entry name" value="YjiS-like"/>
</dbReference>
<reference evidence="2 3" key="1">
    <citation type="submission" date="2016-08" db="EMBL/GenBank/DDBJ databases">
        <authorList>
            <person name="Seilhamer J.J."/>
        </authorList>
    </citation>
    <scope>NUCLEOTIDE SEQUENCE [LARGE SCALE GENOMIC DNA]</scope>
    <source>
        <strain evidence="2 3">P1-7</strain>
    </source>
</reference>
<proteinExistence type="predicted"/>
<accession>A0A1C3VI52</accession>
<dbReference type="Pfam" id="PF06568">
    <property type="entry name" value="YjiS-like"/>
    <property type="match status" value="1"/>
</dbReference>
<dbReference type="AlphaFoldDB" id="A0A1C3VI52"/>
<gene>
    <name evidence="2" type="ORF">GA0061101_105287</name>
</gene>
<evidence type="ECO:0000259" key="1">
    <source>
        <dbReference type="Pfam" id="PF06568"/>
    </source>
</evidence>
<organism evidence="2 3">
    <name type="scientific">Rhizobium lusitanum</name>
    <dbReference type="NCBI Taxonomy" id="293958"/>
    <lineage>
        <taxon>Bacteria</taxon>
        <taxon>Pseudomonadati</taxon>
        <taxon>Pseudomonadota</taxon>
        <taxon>Alphaproteobacteria</taxon>
        <taxon>Hyphomicrobiales</taxon>
        <taxon>Rhizobiaceae</taxon>
        <taxon>Rhizobium/Agrobacterium group</taxon>
        <taxon>Rhizobium</taxon>
    </lineage>
</organism>
<name>A0A1C3VI52_9HYPH</name>
<sequence length="76" mass="8691">MQMTIDIERSTAVMPSVDKDKRKPGFLRPALAALLSYLEKRETRGNLRDLTDDQLRDIGVTPAEARAEINKSWFWG</sequence>
<evidence type="ECO:0000313" key="2">
    <source>
        <dbReference type="EMBL" id="SCB27194.1"/>
    </source>
</evidence>
<feature type="domain" description="YjiS-like" evidence="1">
    <location>
        <begin position="32"/>
        <end position="66"/>
    </location>
</feature>
<dbReference type="EMBL" id="FMAF01000005">
    <property type="protein sequence ID" value="SCB27194.1"/>
    <property type="molecule type" value="Genomic_DNA"/>
</dbReference>